<evidence type="ECO:0000313" key="1">
    <source>
        <dbReference type="EMBL" id="KAF2630269.1"/>
    </source>
</evidence>
<sequence>MLTRLFAGQAAPQLLPPPPPQYRPPAPVSPTLPDMGFHNNRLREIHRKDESHAGHTPPQHTSRTSTEDFVKQEETPETKRKRKETIKMQTLHSQPVVDSARAADMGHIHFSETFDGFKYTSYSANNRHPHPYDSGVFHPWVQAPNNGGAFYNDGMPDFTDFVQSLSGDTLVPSSFVPGPFAVAEPTYPGGADPFTPASFAVGTSNTEVADGRDADFKQEDAEDEYTVSATPAEESDFAVSESEEERPRKTPKINKDGAPRKPRQPRPRLLKWSDDDWKNVCLGIVWACGETGVQIPFDQAAQIVGEKCTAGALQQALLKLRGKQIAEGHQIPNLKMAWTRKNKYAAPGAKTKASQEPEANRPRKKPTRMEATQCLIVTLPRAYRDQDRQGMICPYKWKKPPRKARSSTLRSCANMKQEVPQDQHDLGAFPYTAGGIPGDTAIYDYINDHEYLPATPLNGRQFYNSPPVTPFGQNTGYLQGMVIGGEEVGELLTTEGLHDLGNGFADATDDVFTI</sequence>
<dbReference type="EMBL" id="MU006707">
    <property type="protein sequence ID" value="KAF2630269.1"/>
    <property type="molecule type" value="Genomic_DNA"/>
</dbReference>
<reference evidence="1" key="1">
    <citation type="journal article" date="2020" name="Stud. Mycol.">
        <title>101 Dothideomycetes genomes: a test case for predicting lifestyles and emergence of pathogens.</title>
        <authorList>
            <person name="Haridas S."/>
            <person name="Albert R."/>
            <person name="Binder M."/>
            <person name="Bloem J."/>
            <person name="Labutti K."/>
            <person name="Salamov A."/>
            <person name="Andreopoulos B."/>
            <person name="Baker S."/>
            <person name="Barry K."/>
            <person name="Bills G."/>
            <person name="Bluhm B."/>
            <person name="Cannon C."/>
            <person name="Castanera R."/>
            <person name="Culley D."/>
            <person name="Daum C."/>
            <person name="Ezra D."/>
            <person name="Gonzalez J."/>
            <person name="Henrissat B."/>
            <person name="Kuo A."/>
            <person name="Liang C."/>
            <person name="Lipzen A."/>
            <person name="Lutzoni F."/>
            <person name="Magnuson J."/>
            <person name="Mondo S."/>
            <person name="Nolan M."/>
            <person name="Ohm R."/>
            <person name="Pangilinan J."/>
            <person name="Park H.-J."/>
            <person name="Ramirez L."/>
            <person name="Alfaro M."/>
            <person name="Sun H."/>
            <person name="Tritt A."/>
            <person name="Yoshinaga Y."/>
            <person name="Zwiers L.-H."/>
            <person name="Turgeon B."/>
            <person name="Goodwin S."/>
            <person name="Spatafora J."/>
            <person name="Crous P."/>
            <person name="Grigoriev I."/>
        </authorList>
    </citation>
    <scope>NUCLEOTIDE SEQUENCE</scope>
    <source>
        <strain evidence="1">CBS 525.71</strain>
    </source>
</reference>
<evidence type="ECO:0000313" key="2">
    <source>
        <dbReference type="Proteomes" id="UP000799754"/>
    </source>
</evidence>
<name>A0ACB6SAB7_9PLEO</name>
<comment type="caution">
    <text evidence="1">The sequence shown here is derived from an EMBL/GenBank/DDBJ whole genome shotgun (WGS) entry which is preliminary data.</text>
</comment>
<organism evidence="1 2">
    <name type="scientific">Macroventuria anomochaeta</name>
    <dbReference type="NCBI Taxonomy" id="301207"/>
    <lineage>
        <taxon>Eukaryota</taxon>
        <taxon>Fungi</taxon>
        <taxon>Dikarya</taxon>
        <taxon>Ascomycota</taxon>
        <taxon>Pezizomycotina</taxon>
        <taxon>Dothideomycetes</taxon>
        <taxon>Pleosporomycetidae</taxon>
        <taxon>Pleosporales</taxon>
        <taxon>Pleosporineae</taxon>
        <taxon>Didymellaceae</taxon>
        <taxon>Macroventuria</taxon>
    </lineage>
</organism>
<proteinExistence type="predicted"/>
<gene>
    <name evidence="1" type="ORF">BU25DRAFT_489086</name>
</gene>
<accession>A0ACB6SAB7</accession>
<protein>
    <submittedName>
        <fullName evidence="1">Uncharacterized protein</fullName>
    </submittedName>
</protein>
<dbReference type="Proteomes" id="UP000799754">
    <property type="component" value="Unassembled WGS sequence"/>
</dbReference>
<keyword evidence="2" id="KW-1185">Reference proteome</keyword>